<keyword evidence="2" id="KW-1185">Reference proteome</keyword>
<gene>
    <name evidence="1" type="ORF">C2G38_2171007</name>
</gene>
<dbReference type="Proteomes" id="UP000266673">
    <property type="component" value="Unassembled WGS sequence"/>
</dbReference>
<protein>
    <submittedName>
        <fullName evidence="1">Uncharacterized protein</fullName>
    </submittedName>
</protein>
<comment type="caution">
    <text evidence="1">The sequence shown here is derived from an EMBL/GenBank/DDBJ whole genome shotgun (WGS) entry which is preliminary data.</text>
</comment>
<dbReference type="EMBL" id="QKWP01000256">
    <property type="protein sequence ID" value="RIB23551.1"/>
    <property type="molecule type" value="Genomic_DNA"/>
</dbReference>
<dbReference type="OrthoDB" id="2434061at2759"/>
<organism evidence="1 2">
    <name type="scientific">Gigaspora rosea</name>
    <dbReference type="NCBI Taxonomy" id="44941"/>
    <lineage>
        <taxon>Eukaryota</taxon>
        <taxon>Fungi</taxon>
        <taxon>Fungi incertae sedis</taxon>
        <taxon>Mucoromycota</taxon>
        <taxon>Glomeromycotina</taxon>
        <taxon>Glomeromycetes</taxon>
        <taxon>Diversisporales</taxon>
        <taxon>Gigasporaceae</taxon>
        <taxon>Gigaspora</taxon>
    </lineage>
</organism>
<proteinExistence type="predicted"/>
<dbReference type="AlphaFoldDB" id="A0A397VP58"/>
<reference evidence="1 2" key="1">
    <citation type="submission" date="2018-06" db="EMBL/GenBank/DDBJ databases">
        <title>Comparative genomics reveals the genomic features of Rhizophagus irregularis, R. cerebriforme, R. diaphanum and Gigaspora rosea, and their symbiotic lifestyle signature.</title>
        <authorList>
            <person name="Morin E."/>
            <person name="San Clemente H."/>
            <person name="Chen E.C.H."/>
            <person name="De La Providencia I."/>
            <person name="Hainaut M."/>
            <person name="Kuo A."/>
            <person name="Kohler A."/>
            <person name="Murat C."/>
            <person name="Tang N."/>
            <person name="Roy S."/>
            <person name="Loubradou J."/>
            <person name="Henrissat B."/>
            <person name="Grigoriev I.V."/>
            <person name="Corradi N."/>
            <person name="Roux C."/>
            <person name="Martin F.M."/>
        </authorList>
    </citation>
    <scope>NUCLEOTIDE SEQUENCE [LARGE SCALE GENOMIC DNA]</scope>
    <source>
        <strain evidence="1 2">DAOM 194757</strain>
    </source>
</reference>
<evidence type="ECO:0000313" key="2">
    <source>
        <dbReference type="Proteomes" id="UP000266673"/>
    </source>
</evidence>
<sequence>MGLNAPNATYFCLYCNCDAVSQCDMDQVWTNTGNSKCTKKTVLFSAIDLKNYIPDELYMLLRISDILMEYLFNDLFKKKEFEKQIKPIVETAFKNL</sequence>
<accession>A0A397VP58</accession>
<evidence type="ECO:0000313" key="1">
    <source>
        <dbReference type="EMBL" id="RIB23551.1"/>
    </source>
</evidence>
<name>A0A397VP58_9GLOM</name>